<name>A0A0C3PRD8_PHLG1</name>
<dbReference type="GO" id="GO:0031956">
    <property type="term" value="F:medium-chain fatty acid-CoA ligase activity"/>
    <property type="evidence" value="ECO:0007669"/>
    <property type="project" value="TreeGrafter"/>
</dbReference>
<evidence type="ECO:0000259" key="2">
    <source>
        <dbReference type="Pfam" id="PF13193"/>
    </source>
</evidence>
<dbReference type="PROSITE" id="PS00455">
    <property type="entry name" value="AMP_BINDING"/>
    <property type="match status" value="1"/>
</dbReference>
<dbReference type="STRING" id="745531.A0A0C3PRD8"/>
<dbReference type="InterPro" id="IPR045851">
    <property type="entry name" value="AMP-bd_C_sf"/>
</dbReference>
<dbReference type="EMBL" id="KN840462">
    <property type="protein sequence ID" value="KIP09758.1"/>
    <property type="molecule type" value="Genomic_DNA"/>
</dbReference>
<dbReference type="InterPro" id="IPR025110">
    <property type="entry name" value="AMP-bd_C"/>
</dbReference>
<dbReference type="Pfam" id="PF13193">
    <property type="entry name" value="AMP-binding_C"/>
    <property type="match status" value="1"/>
</dbReference>
<evidence type="ECO:0000313" key="3">
    <source>
        <dbReference type="EMBL" id="KIP09758.1"/>
    </source>
</evidence>
<proteinExistence type="predicted"/>
<evidence type="ECO:0000313" key="4">
    <source>
        <dbReference type="Proteomes" id="UP000053257"/>
    </source>
</evidence>
<dbReference type="PANTHER" id="PTHR43201:SF30">
    <property type="entry name" value="AMP-DEPENDENT SYNTHETASE_LIGASE DOMAIN-CONTAINING PROTEIN"/>
    <property type="match status" value="1"/>
</dbReference>
<feature type="domain" description="AMP-dependent synthetase/ligase" evidence="1">
    <location>
        <begin position="79"/>
        <end position="483"/>
    </location>
</feature>
<evidence type="ECO:0008006" key="5">
    <source>
        <dbReference type="Google" id="ProtNLM"/>
    </source>
</evidence>
<dbReference type="Gene3D" id="3.30.300.30">
    <property type="match status" value="1"/>
</dbReference>
<protein>
    <recommendedName>
        <fullName evidence="5">AMP-dependent synthetase/ligase domain-containing protein</fullName>
    </recommendedName>
</protein>
<dbReference type="PANTHER" id="PTHR43201">
    <property type="entry name" value="ACYL-COA SYNTHETASE"/>
    <property type="match status" value="1"/>
</dbReference>
<dbReference type="OrthoDB" id="10253115at2759"/>
<organism evidence="3 4">
    <name type="scientific">Phlebiopsis gigantea (strain 11061_1 CR5-6)</name>
    <name type="common">White-rot fungus</name>
    <name type="synonym">Peniophora gigantea</name>
    <dbReference type="NCBI Taxonomy" id="745531"/>
    <lineage>
        <taxon>Eukaryota</taxon>
        <taxon>Fungi</taxon>
        <taxon>Dikarya</taxon>
        <taxon>Basidiomycota</taxon>
        <taxon>Agaricomycotina</taxon>
        <taxon>Agaricomycetes</taxon>
        <taxon>Polyporales</taxon>
        <taxon>Phanerochaetaceae</taxon>
        <taxon>Phlebiopsis</taxon>
    </lineage>
</organism>
<keyword evidence="4" id="KW-1185">Reference proteome</keyword>
<dbReference type="Pfam" id="PF00501">
    <property type="entry name" value="AMP-binding"/>
    <property type="match status" value="1"/>
</dbReference>
<sequence length="659" mass="72386">MHRTRLLARRHSTAAAPLTRSYVEGPTIPSLSYLTLSAFYAENILRQHAERPGLICRSERPRAHGGPARLSDNMGIQSHLAWTFTEMDEHVMALARGLIAMGVTKGDRVGVIMGNNSAYAMLQWATARIGAILVTLNPAYRGNEIVNALGLSQVQHLFVVPRIRSSAYLQMLSSIFPSLSSTSPGQPLNLERLPDLKNIVVIDDMGGGKDLETEMVNVKPAVDFREILVWREAGREQSEVRKLEASLQEHDVINLQFTSGTTGLPKAVSLTHHNLLNNGIQIGRCMRLTASDVLCNVPPLFHCFGLVLGNLAAWSHGACIVYPSPIFNPLAIVDTLVAEQCSALHGVPTHFIGVLGEIEKREKETGERLKFDRLRTGIAAGSPIPIPLMKTLVEKLNLTDLTIAYGMTETSPVSFQTTPADPLIKRVETVGKIHPHARAKIISTDRKHAVDEHHTSEHEDDIVPIGAPGELLVAGYMLQAGYWRDPEQTAQVMRRDKTGTLWMHTGDEAIMDEEGYLRIVGRIKDLIIRGGENLFPVQIENVLCSQRGVQEAAVVAVPDTRYGEVVGAWVLPVPDQPRVSAQEVRRVVADGMNPQNAPAYVWFVGEDYAAQLGTQADTEEGEGGVRKFAGLPKTGSGKVMKHVLRRWSQELAERGIGRI</sequence>
<dbReference type="HOGENOM" id="CLU_000022_59_7_1"/>
<evidence type="ECO:0000259" key="1">
    <source>
        <dbReference type="Pfam" id="PF00501"/>
    </source>
</evidence>
<dbReference type="SUPFAM" id="SSF56801">
    <property type="entry name" value="Acetyl-CoA synthetase-like"/>
    <property type="match status" value="1"/>
</dbReference>
<feature type="domain" description="AMP-binding enzyme C-terminal" evidence="2">
    <location>
        <begin position="538"/>
        <end position="605"/>
    </location>
</feature>
<dbReference type="InterPro" id="IPR042099">
    <property type="entry name" value="ANL_N_sf"/>
</dbReference>
<dbReference type="GO" id="GO:0006631">
    <property type="term" value="P:fatty acid metabolic process"/>
    <property type="evidence" value="ECO:0007669"/>
    <property type="project" value="TreeGrafter"/>
</dbReference>
<dbReference type="Gene3D" id="3.40.50.12780">
    <property type="entry name" value="N-terminal domain of ligase-like"/>
    <property type="match status" value="1"/>
</dbReference>
<dbReference type="Proteomes" id="UP000053257">
    <property type="component" value="Unassembled WGS sequence"/>
</dbReference>
<accession>A0A0C3PRD8</accession>
<reference evidence="3 4" key="1">
    <citation type="journal article" date="2014" name="PLoS Genet.">
        <title>Analysis of the Phlebiopsis gigantea genome, transcriptome and secretome provides insight into its pioneer colonization strategies of wood.</title>
        <authorList>
            <person name="Hori C."/>
            <person name="Ishida T."/>
            <person name="Igarashi K."/>
            <person name="Samejima M."/>
            <person name="Suzuki H."/>
            <person name="Master E."/>
            <person name="Ferreira P."/>
            <person name="Ruiz-Duenas F.J."/>
            <person name="Held B."/>
            <person name="Canessa P."/>
            <person name="Larrondo L.F."/>
            <person name="Schmoll M."/>
            <person name="Druzhinina I.S."/>
            <person name="Kubicek C.P."/>
            <person name="Gaskell J.A."/>
            <person name="Kersten P."/>
            <person name="St John F."/>
            <person name="Glasner J."/>
            <person name="Sabat G."/>
            <person name="Splinter BonDurant S."/>
            <person name="Syed K."/>
            <person name="Yadav J."/>
            <person name="Mgbeahuruike A.C."/>
            <person name="Kovalchuk A."/>
            <person name="Asiegbu F.O."/>
            <person name="Lackner G."/>
            <person name="Hoffmeister D."/>
            <person name="Rencoret J."/>
            <person name="Gutierrez A."/>
            <person name="Sun H."/>
            <person name="Lindquist E."/>
            <person name="Barry K."/>
            <person name="Riley R."/>
            <person name="Grigoriev I.V."/>
            <person name="Henrissat B."/>
            <person name="Kues U."/>
            <person name="Berka R.M."/>
            <person name="Martinez A.T."/>
            <person name="Covert S.F."/>
            <person name="Blanchette R.A."/>
            <person name="Cullen D."/>
        </authorList>
    </citation>
    <scope>NUCLEOTIDE SEQUENCE [LARGE SCALE GENOMIC DNA]</scope>
    <source>
        <strain evidence="3 4">11061_1 CR5-6</strain>
    </source>
</reference>
<dbReference type="InterPro" id="IPR000873">
    <property type="entry name" value="AMP-dep_synth/lig_dom"/>
</dbReference>
<dbReference type="AlphaFoldDB" id="A0A0C3PRD8"/>
<dbReference type="InterPro" id="IPR020845">
    <property type="entry name" value="AMP-binding_CS"/>
</dbReference>
<gene>
    <name evidence="3" type="ORF">PHLGIDRAFT_116080</name>
</gene>